<protein>
    <recommendedName>
        <fullName evidence="2">UPF0102 protein C4F51_14585</fullName>
    </recommendedName>
</protein>
<reference evidence="3" key="1">
    <citation type="submission" date="2018-07" db="EMBL/GenBank/DDBJ databases">
        <title>Genome assembly of strain Ka43.</title>
        <authorList>
            <person name="Kukolya J."/>
            <person name="Nagy I."/>
            <person name="Horvath B."/>
            <person name="Toth A."/>
        </authorList>
    </citation>
    <scope>NUCLEOTIDE SEQUENCE</scope>
    <source>
        <strain evidence="3">KB43</strain>
    </source>
</reference>
<dbReference type="NCBIfam" id="NF009150">
    <property type="entry name" value="PRK12497.1-3"/>
    <property type="match status" value="1"/>
</dbReference>
<comment type="similarity">
    <text evidence="1 2">Belongs to the UPF0102 family.</text>
</comment>
<sequence length="124" mass="14463">MFFSSKDRTKLQGAQAETQAEQFLQQQGLVLQQKNFRCKAGEIDLIMRDQHYLVFVEVRLRSNRQFSSAAESVTWQKQQKIVRTAQIYLLKHNLLDKARCRFDVVTFDRLSGHPQWIKDAFGGA</sequence>
<dbReference type="InterPro" id="IPR011335">
    <property type="entry name" value="Restrct_endonuc-II-like"/>
</dbReference>
<dbReference type="SUPFAM" id="SSF52980">
    <property type="entry name" value="Restriction endonuclease-like"/>
    <property type="match status" value="1"/>
</dbReference>
<dbReference type="RefSeq" id="WP_193910976.1">
    <property type="nucleotide sequence ID" value="NZ_PRDL01000001.1"/>
</dbReference>
<accession>A0A928V8G1</accession>
<dbReference type="PANTHER" id="PTHR34039:SF1">
    <property type="entry name" value="UPF0102 PROTEIN YRAN"/>
    <property type="match status" value="1"/>
</dbReference>
<dbReference type="NCBIfam" id="TIGR00252">
    <property type="entry name" value="YraN family protein"/>
    <property type="match status" value="1"/>
</dbReference>
<dbReference type="Proteomes" id="UP000652567">
    <property type="component" value="Unassembled WGS sequence"/>
</dbReference>
<proteinExistence type="inferred from homology"/>
<dbReference type="EMBL" id="PRDL01000001">
    <property type="protein sequence ID" value="MBE8718419.1"/>
    <property type="molecule type" value="Genomic_DNA"/>
</dbReference>
<dbReference type="PANTHER" id="PTHR34039">
    <property type="entry name" value="UPF0102 PROTEIN YRAN"/>
    <property type="match status" value="1"/>
</dbReference>
<dbReference type="InterPro" id="IPR003509">
    <property type="entry name" value="UPF0102_YraN-like"/>
</dbReference>
<evidence type="ECO:0000313" key="4">
    <source>
        <dbReference type="Proteomes" id="UP000652567"/>
    </source>
</evidence>
<organism evidence="3 4">
    <name type="scientific">Cellvibrio polysaccharolyticus</name>
    <dbReference type="NCBI Taxonomy" id="2082724"/>
    <lineage>
        <taxon>Bacteria</taxon>
        <taxon>Pseudomonadati</taxon>
        <taxon>Pseudomonadota</taxon>
        <taxon>Gammaproteobacteria</taxon>
        <taxon>Cellvibrionales</taxon>
        <taxon>Cellvibrionaceae</taxon>
        <taxon>Cellvibrio</taxon>
    </lineage>
</organism>
<dbReference type="AlphaFoldDB" id="A0A928V8G1"/>
<dbReference type="GO" id="GO:0003676">
    <property type="term" value="F:nucleic acid binding"/>
    <property type="evidence" value="ECO:0007669"/>
    <property type="project" value="InterPro"/>
</dbReference>
<name>A0A928V8G1_9GAMM</name>
<gene>
    <name evidence="3" type="ORF">C4F51_14585</name>
</gene>
<comment type="caution">
    <text evidence="3">The sequence shown here is derived from an EMBL/GenBank/DDBJ whole genome shotgun (WGS) entry which is preliminary data.</text>
</comment>
<evidence type="ECO:0000256" key="2">
    <source>
        <dbReference type="HAMAP-Rule" id="MF_00048"/>
    </source>
</evidence>
<evidence type="ECO:0000313" key="3">
    <source>
        <dbReference type="EMBL" id="MBE8718419.1"/>
    </source>
</evidence>
<keyword evidence="4" id="KW-1185">Reference proteome</keyword>
<dbReference type="InterPro" id="IPR011856">
    <property type="entry name" value="tRNA_endonuc-like_dom_sf"/>
</dbReference>
<dbReference type="HAMAP" id="MF_00048">
    <property type="entry name" value="UPF0102"/>
    <property type="match status" value="1"/>
</dbReference>
<dbReference type="Gene3D" id="3.40.1350.10">
    <property type="match status" value="1"/>
</dbReference>
<dbReference type="Pfam" id="PF02021">
    <property type="entry name" value="UPF0102"/>
    <property type="match status" value="1"/>
</dbReference>
<evidence type="ECO:0000256" key="1">
    <source>
        <dbReference type="ARBA" id="ARBA00006738"/>
    </source>
</evidence>